<evidence type="ECO:0000313" key="3">
    <source>
        <dbReference type="Proteomes" id="UP001266305"/>
    </source>
</evidence>
<gene>
    <name evidence="2" type="ORF">P7K49_001645</name>
</gene>
<dbReference type="EMBL" id="JASSZA010000001">
    <property type="protein sequence ID" value="KAK2120259.1"/>
    <property type="molecule type" value="Genomic_DNA"/>
</dbReference>
<organism evidence="2 3">
    <name type="scientific">Saguinus oedipus</name>
    <name type="common">Cotton-top tamarin</name>
    <name type="synonym">Oedipomidas oedipus</name>
    <dbReference type="NCBI Taxonomy" id="9490"/>
    <lineage>
        <taxon>Eukaryota</taxon>
        <taxon>Metazoa</taxon>
        <taxon>Chordata</taxon>
        <taxon>Craniata</taxon>
        <taxon>Vertebrata</taxon>
        <taxon>Euteleostomi</taxon>
        <taxon>Mammalia</taxon>
        <taxon>Eutheria</taxon>
        <taxon>Euarchontoglires</taxon>
        <taxon>Primates</taxon>
        <taxon>Haplorrhini</taxon>
        <taxon>Platyrrhini</taxon>
        <taxon>Cebidae</taxon>
        <taxon>Callitrichinae</taxon>
        <taxon>Saguinus</taxon>
    </lineage>
</organism>
<accession>A0ABQ9WF33</accession>
<reference evidence="2 3" key="1">
    <citation type="submission" date="2023-05" db="EMBL/GenBank/DDBJ databases">
        <title>B98-5 Cell Line De Novo Hybrid Assembly: An Optical Mapping Approach.</title>
        <authorList>
            <person name="Kananen K."/>
            <person name="Auerbach J.A."/>
            <person name="Kautto E."/>
            <person name="Blachly J.S."/>
        </authorList>
    </citation>
    <scope>NUCLEOTIDE SEQUENCE [LARGE SCALE GENOMIC DNA]</scope>
    <source>
        <strain evidence="2">B95-8</strain>
        <tissue evidence="2">Cell line</tissue>
    </source>
</reference>
<protein>
    <submittedName>
        <fullName evidence="2">Uncharacterized protein</fullName>
    </submittedName>
</protein>
<evidence type="ECO:0000256" key="1">
    <source>
        <dbReference type="SAM" id="MobiDB-lite"/>
    </source>
</evidence>
<feature type="non-terminal residue" evidence="2">
    <location>
        <position position="1"/>
    </location>
</feature>
<sequence>DPMRGGGKAARLQTTRSTSASIPALHLSPSPPTPGKGGFKSPQQPSPHTGGCRNAHSLVVVEEGVPCP</sequence>
<feature type="compositionally biased region" description="Polar residues" evidence="1">
    <location>
        <begin position="12"/>
        <end position="21"/>
    </location>
</feature>
<feature type="region of interest" description="Disordered" evidence="1">
    <location>
        <begin position="1"/>
        <end position="56"/>
    </location>
</feature>
<comment type="caution">
    <text evidence="2">The sequence shown here is derived from an EMBL/GenBank/DDBJ whole genome shotgun (WGS) entry which is preliminary data.</text>
</comment>
<keyword evidence="3" id="KW-1185">Reference proteome</keyword>
<name>A0ABQ9WF33_SAGOE</name>
<evidence type="ECO:0000313" key="2">
    <source>
        <dbReference type="EMBL" id="KAK2120259.1"/>
    </source>
</evidence>
<proteinExistence type="predicted"/>
<dbReference type="Proteomes" id="UP001266305">
    <property type="component" value="Unassembled WGS sequence"/>
</dbReference>